<dbReference type="Pfam" id="PF07911">
    <property type="entry name" value="DUF1677"/>
    <property type="match status" value="1"/>
</dbReference>
<proteinExistence type="predicted"/>
<evidence type="ECO:0000256" key="1">
    <source>
        <dbReference type="SAM" id="MobiDB-lite"/>
    </source>
</evidence>
<evidence type="ECO:0000313" key="2">
    <source>
        <dbReference type="EMBL" id="KAF8694277.1"/>
    </source>
</evidence>
<feature type="compositionally biased region" description="Low complexity" evidence="1">
    <location>
        <begin position="133"/>
        <end position="148"/>
    </location>
</feature>
<dbReference type="AlphaFoldDB" id="A0A835EKJ4"/>
<accession>A0A835EKJ4</accession>
<dbReference type="EMBL" id="JACEFO010001910">
    <property type="protein sequence ID" value="KAF8694277.1"/>
    <property type="molecule type" value="Genomic_DNA"/>
</dbReference>
<evidence type="ECO:0000313" key="3">
    <source>
        <dbReference type="Proteomes" id="UP000636709"/>
    </source>
</evidence>
<feature type="region of interest" description="Disordered" evidence="1">
    <location>
        <begin position="133"/>
        <end position="194"/>
    </location>
</feature>
<keyword evidence="3" id="KW-1185">Reference proteome</keyword>
<dbReference type="OrthoDB" id="673856at2759"/>
<name>A0A835EKJ4_9POAL</name>
<dbReference type="InterPro" id="IPR012876">
    <property type="entry name" value="DUF1677_pln"/>
</dbReference>
<protein>
    <submittedName>
        <fullName evidence="2">Uncharacterized protein</fullName>
    </submittedName>
</protein>
<sequence length="194" mass="20988">MEKHRPCPPSWHCSRVIDSLGSGEHRWQRILLSYKLRSCVADGHDNGESAIEDGSDPRDKVEDARCECCGMSDSTTPAYIGTVLRRLSWEWVCGLCAEAVAEEPFKNGGDRDAALAADMAVCRWFNGFGRSTTRCSRSTSSSTSLRGSQVRGKAGHRSLAMDGEPSVTAAPKTPSPAAQQAACRLSPVSATIRR</sequence>
<dbReference type="Proteomes" id="UP000636709">
    <property type="component" value="Unassembled WGS sequence"/>
</dbReference>
<reference evidence="2" key="1">
    <citation type="submission" date="2020-07" db="EMBL/GenBank/DDBJ databases">
        <title>Genome sequence and genetic diversity analysis of an under-domesticated orphan crop, white fonio (Digitaria exilis).</title>
        <authorList>
            <person name="Bennetzen J.L."/>
            <person name="Chen S."/>
            <person name="Ma X."/>
            <person name="Wang X."/>
            <person name="Yssel A.E.J."/>
            <person name="Chaluvadi S.R."/>
            <person name="Johnson M."/>
            <person name="Gangashetty P."/>
            <person name="Hamidou F."/>
            <person name="Sanogo M.D."/>
            <person name="Zwaenepoel A."/>
            <person name="Wallace J."/>
            <person name="Van De Peer Y."/>
            <person name="Van Deynze A."/>
        </authorList>
    </citation>
    <scope>NUCLEOTIDE SEQUENCE</scope>
    <source>
        <tissue evidence="2">Leaves</tissue>
    </source>
</reference>
<dbReference type="PANTHER" id="PTHR33108">
    <property type="entry name" value="OS01G0745000 PROTEIN"/>
    <property type="match status" value="1"/>
</dbReference>
<dbReference type="PANTHER" id="PTHR33108:SF12">
    <property type="entry name" value="OS02G0229900 PROTEIN"/>
    <property type="match status" value="1"/>
</dbReference>
<gene>
    <name evidence="2" type="ORF">HU200_038416</name>
</gene>
<comment type="caution">
    <text evidence="2">The sequence shown here is derived from an EMBL/GenBank/DDBJ whole genome shotgun (WGS) entry which is preliminary data.</text>
</comment>
<organism evidence="2 3">
    <name type="scientific">Digitaria exilis</name>
    <dbReference type="NCBI Taxonomy" id="1010633"/>
    <lineage>
        <taxon>Eukaryota</taxon>
        <taxon>Viridiplantae</taxon>
        <taxon>Streptophyta</taxon>
        <taxon>Embryophyta</taxon>
        <taxon>Tracheophyta</taxon>
        <taxon>Spermatophyta</taxon>
        <taxon>Magnoliopsida</taxon>
        <taxon>Liliopsida</taxon>
        <taxon>Poales</taxon>
        <taxon>Poaceae</taxon>
        <taxon>PACMAD clade</taxon>
        <taxon>Panicoideae</taxon>
        <taxon>Panicodae</taxon>
        <taxon>Paniceae</taxon>
        <taxon>Anthephorinae</taxon>
        <taxon>Digitaria</taxon>
    </lineage>
</organism>